<proteinExistence type="predicted"/>
<name>B3T0M9_9ZZZZ</name>
<organism evidence="2">
    <name type="scientific">uncultured marine microorganism HF4000_005K23</name>
    <dbReference type="NCBI Taxonomy" id="455508"/>
    <lineage>
        <taxon>unclassified sequences</taxon>
        <taxon>environmental samples</taxon>
    </lineage>
</organism>
<dbReference type="InterPro" id="IPR036754">
    <property type="entry name" value="YbaK/aa-tRNA-synt-asso_dom_sf"/>
</dbReference>
<keyword evidence="2" id="KW-0436">Ligase</keyword>
<dbReference type="Gene3D" id="3.90.960.10">
    <property type="entry name" value="YbaK/aminoacyl-tRNA synthetase-associated domain"/>
    <property type="match status" value="1"/>
</dbReference>
<protein>
    <submittedName>
        <fullName evidence="2">Putative YbaK / prolyl-tRNA synthetases associated domain protein</fullName>
    </submittedName>
</protein>
<evidence type="ECO:0000259" key="1">
    <source>
        <dbReference type="Pfam" id="PF04073"/>
    </source>
</evidence>
<accession>B3T0M9</accession>
<dbReference type="SUPFAM" id="SSF55826">
    <property type="entry name" value="YbaK/ProRS associated domain"/>
    <property type="match status" value="1"/>
</dbReference>
<dbReference type="Pfam" id="PF04073">
    <property type="entry name" value="tRNA_edit"/>
    <property type="match status" value="1"/>
</dbReference>
<dbReference type="EMBL" id="EU016567">
    <property type="protein sequence ID" value="ABZ06138.1"/>
    <property type="molecule type" value="Genomic_DNA"/>
</dbReference>
<gene>
    <name evidence="2" type="ORF">ALOHA_HF4000005K23ctg1g25</name>
</gene>
<dbReference type="AlphaFoldDB" id="B3T0M9"/>
<dbReference type="GO" id="GO:0002161">
    <property type="term" value="F:aminoacyl-tRNA deacylase activity"/>
    <property type="evidence" value="ECO:0007669"/>
    <property type="project" value="InterPro"/>
</dbReference>
<reference evidence="2" key="1">
    <citation type="journal article" date="2008" name="ISME J.">
        <title>Genomic patterns of recombination, clonal divergence and environment in marine microbial populations.</title>
        <authorList>
            <person name="Konstantinidis K.T."/>
            <person name="Delong E.F."/>
        </authorList>
    </citation>
    <scope>NUCLEOTIDE SEQUENCE</scope>
</reference>
<dbReference type="PANTHER" id="PTHR30411:SF1">
    <property type="entry name" value="CYTOPLASMIC PROTEIN"/>
    <property type="match status" value="1"/>
</dbReference>
<sequence>MTDTLPFIRTFLESTKLDFEIMDCDPNLADTNVFCKKYGINFEDAANTIVVKSKTGELKYAVCVLLATTKLDTNKTIRKKLSTHKVSFASIEESEKLTNMVIGGITPIELPNNLQIWVDSRVMQRKIIVLGGGNRTSKIKISPNIFNHTTNTEIVVGLAK</sequence>
<dbReference type="PANTHER" id="PTHR30411">
    <property type="entry name" value="CYTOPLASMIC PROTEIN"/>
    <property type="match status" value="1"/>
</dbReference>
<dbReference type="InterPro" id="IPR007214">
    <property type="entry name" value="YbaK/aa-tRNA-synth-assoc-dom"/>
</dbReference>
<dbReference type="GO" id="GO:0004812">
    <property type="term" value="F:aminoacyl-tRNA ligase activity"/>
    <property type="evidence" value="ECO:0007669"/>
    <property type="project" value="UniProtKB-KW"/>
</dbReference>
<keyword evidence="2" id="KW-0030">Aminoacyl-tRNA synthetase</keyword>
<feature type="domain" description="YbaK/aminoacyl-tRNA synthetase-associated" evidence="1">
    <location>
        <begin position="26"/>
        <end position="144"/>
    </location>
</feature>
<evidence type="ECO:0000313" key="2">
    <source>
        <dbReference type="EMBL" id="ABZ06138.1"/>
    </source>
</evidence>